<reference evidence="1 2" key="1">
    <citation type="submission" date="2023-10" db="EMBL/GenBank/DDBJ databases">
        <title>Draft Genome Sequence of Candida saopaulonensis from a very Premature Infant with Sepsis.</title>
        <authorList>
            <person name="Ning Y."/>
            <person name="Dai R."/>
            <person name="Xiao M."/>
            <person name="Xu Y."/>
            <person name="Yan Q."/>
            <person name="Zhang L."/>
        </authorList>
    </citation>
    <scope>NUCLEOTIDE SEQUENCE [LARGE SCALE GENOMIC DNA]</scope>
    <source>
        <strain evidence="1 2">19XY460</strain>
    </source>
</reference>
<keyword evidence="2" id="KW-1185">Reference proteome</keyword>
<dbReference type="Pfam" id="PF17119">
    <property type="entry name" value="MMU163"/>
    <property type="match status" value="1"/>
</dbReference>
<dbReference type="EMBL" id="CP138894">
    <property type="protein sequence ID" value="WPK23925.1"/>
    <property type="molecule type" value="Genomic_DNA"/>
</dbReference>
<evidence type="ECO:0000313" key="1">
    <source>
        <dbReference type="EMBL" id="WPK23925.1"/>
    </source>
</evidence>
<dbReference type="GeneID" id="88172241"/>
<evidence type="ECO:0000313" key="2">
    <source>
        <dbReference type="Proteomes" id="UP001338582"/>
    </source>
</evidence>
<dbReference type="KEGG" id="asau:88172241"/>
<accession>A0AAX4H884</accession>
<organism evidence="1 2">
    <name type="scientific">Australozyma saopauloensis</name>
    <dbReference type="NCBI Taxonomy" id="291208"/>
    <lineage>
        <taxon>Eukaryota</taxon>
        <taxon>Fungi</taxon>
        <taxon>Dikarya</taxon>
        <taxon>Ascomycota</taxon>
        <taxon>Saccharomycotina</taxon>
        <taxon>Pichiomycetes</taxon>
        <taxon>Metschnikowiaceae</taxon>
        <taxon>Australozyma</taxon>
    </lineage>
</organism>
<dbReference type="Proteomes" id="UP001338582">
    <property type="component" value="Chromosome 1"/>
</dbReference>
<dbReference type="RefSeq" id="XP_062876309.1">
    <property type="nucleotide sequence ID" value="XM_063020239.1"/>
</dbReference>
<protein>
    <submittedName>
        <fullName evidence="1">Uncharacterized protein</fullName>
    </submittedName>
</protein>
<proteinExistence type="predicted"/>
<sequence length="368" mass="41512">MYLQKLVSRRRLSWSRSWQNLSRFCVPLQFSTGLHSNYASGGNQVRAPVAQMSLSLPNLTGVNSFRSQPLCARDSSIWVEPHSLVETARVSKLKVDVDNPPGNDGLSRGMSNIKNSRAIDAALRFSDGLEGSEISEEEQRRMSNLGAMMDLLKFYVPLLLQESLPAEMLLSTVMLRLCPSHFERINAYLPNIKGHVSYYATCKALQLFMTSLVLNPRTQLHISLIRTSRFPEPNCVHAHSTKIYIRWTTCPEGCWHLSGSAKLVEQECNDKYSDHSTANATLGSHRWSSIDPGKLLDKLDLNWSLTGALADLGKGIIGLRKEELRLERLVSGIFIFELNESNDKIIVHTVEDMDVVERPEEQRELRVC</sequence>
<name>A0AAX4H884_9ASCO</name>
<dbReference type="AlphaFoldDB" id="A0AAX4H884"/>
<gene>
    <name evidence="1" type="ORF">PUMCH_001175</name>
</gene>
<dbReference type="InterPro" id="IPR031342">
    <property type="entry name" value="Mug163-like"/>
</dbReference>